<feature type="chain" id="PRO_5015064629" evidence="3">
    <location>
        <begin position="25"/>
        <end position="351"/>
    </location>
</feature>
<reference evidence="8" key="3">
    <citation type="submission" date="2017-01" db="EMBL/GenBank/DDBJ databases">
        <authorList>
            <person name="Poblete-Castro I."/>
        </authorList>
    </citation>
    <scope>NUCLEOTIDE SEQUENCE [LARGE SCALE GENOMIC DNA]</scope>
    <source>
        <strain evidence="8">DSM 18361 / CCUG 53116 / MT1</strain>
    </source>
</reference>
<dbReference type="RefSeq" id="WP_075945806.1">
    <property type="nucleotide sequence ID" value="NZ_LT629709.1"/>
</dbReference>
<dbReference type="Pfam" id="PF02275">
    <property type="entry name" value="CBAH"/>
    <property type="match status" value="1"/>
</dbReference>
<dbReference type="Proteomes" id="UP000460142">
    <property type="component" value="Unassembled WGS sequence"/>
</dbReference>
<dbReference type="PANTHER" id="PTHR35527:SF2">
    <property type="entry name" value="HYDROLASE"/>
    <property type="match status" value="1"/>
</dbReference>
<evidence type="ECO:0000259" key="4">
    <source>
        <dbReference type="Pfam" id="PF02275"/>
    </source>
</evidence>
<feature type="signal peptide" evidence="3">
    <location>
        <begin position="1"/>
        <end position="24"/>
    </location>
</feature>
<evidence type="ECO:0000313" key="9">
    <source>
        <dbReference type="Proteomes" id="UP000198549"/>
    </source>
</evidence>
<evidence type="ECO:0000313" key="5">
    <source>
        <dbReference type="EMBL" id="KAB0486934.1"/>
    </source>
</evidence>
<dbReference type="InterPro" id="IPR029132">
    <property type="entry name" value="CBAH/NAAA_C"/>
</dbReference>
<evidence type="ECO:0000256" key="2">
    <source>
        <dbReference type="ARBA" id="ARBA00022801"/>
    </source>
</evidence>
<proteinExistence type="inferred from homology"/>
<organism evidence="7 9">
    <name type="scientific">Pseudomonas reinekei</name>
    <dbReference type="NCBI Taxonomy" id="395598"/>
    <lineage>
        <taxon>Bacteria</taxon>
        <taxon>Pseudomonadati</taxon>
        <taxon>Pseudomonadota</taxon>
        <taxon>Gammaproteobacteria</taxon>
        <taxon>Pseudomonadales</taxon>
        <taxon>Pseudomonadaceae</taxon>
        <taxon>Pseudomonas</taxon>
    </lineage>
</organism>
<dbReference type="SUPFAM" id="SSF56235">
    <property type="entry name" value="N-terminal nucleophile aminohydrolases (Ntn hydrolases)"/>
    <property type="match status" value="1"/>
</dbReference>
<dbReference type="Gene3D" id="3.60.60.10">
    <property type="entry name" value="Penicillin V Acylase, Chain A"/>
    <property type="match status" value="1"/>
</dbReference>
<dbReference type="EMBL" id="LT629709">
    <property type="protein sequence ID" value="SDO24994.1"/>
    <property type="molecule type" value="Genomic_DNA"/>
</dbReference>
<dbReference type="EMBL" id="MSTQ01000004">
    <property type="protein sequence ID" value="OLU04073.1"/>
    <property type="molecule type" value="Genomic_DNA"/>
</dbReference>
<dbReference type="Proteomes" id="UP000186756">
    <property type="component" value="Unassembled WGS sequence"/>
</dbReference>
<dbReference type="InterPro" id="IPR029055">
    <property type="entry name" value="Ntn_hydrolases_N"/>
</dbReference>
<gene>
    <name evidence="6" type="ORF">BVK86_07385</name>
    <name evidence="5" type="ORF">F7R15_08705</name>
    <name evidence="7" type="ORF">SAMN04490202_0314</name>
</gene>
<comment type="similarity">
    <text evidence="1">Belongs to the peptidase C59 family.</text>
</comment>
<keyword evidence="2 7" id="KW-0378">Hydrolase</keyword>
<evidence type="ECO:0000313" key="8">
    <source>
        <dbReference type="Proteomes" id="UP000186756"/>
    </source>
</evidence>
<sequence length="351" mass="38384">MSKFAITLTTLIAAAALLCAEVQACTRAVYHGPDGRNITGRSMDFKDAMVSNFWVFPRGMKRNGASGSRSLEWTSKFGSLAVSGYDISTVDGMNEAGLNASLLWLNATEFPEDDGKTPRMSLSIWAQFYLDQFATVSEAVEYTRSHPVQVVSGEVPGRPGSLAPLHLTLSDASGDSAVLEWIGGKLSIHHDRKYQVVTNDPPYGSQLANQKYWSAVDPLNFLPGSGRSEDRFVRAGFYINAVTQSDDPRIANAAVFSVIRNASVPYGVSLPEAPNLSTTRWRVVADQKSMLFYGESATSPNVFWVDLKKLDFTEGAHVRKLDLGVDMNRILTGEASGQFVTEKAFNFMAVE</sequence>
<dbReference type="CDD" id="cd01902">
    <property type="entry name" value="Ntn_CGH"/>
    <property type="match status" value="1"/>
</dbReference>
<dbReference type="Proteomes" id="UP000198549">
    <property type="component" value="Chromosome I"/>
</dbReference>
<reference evidence="7 9" key="1">
    <citation type="submission" date="2016-10" db="EMBL/GenBank/DDBJ databases">
        <authorList>
            <person name="de Groot N.N."/>
        </authorList>
    </citation>
    <scope>NUCLEOTIDE SEQUENCE [LARGE SCALE GENOMIC DNA]</scope>
    <source>
        <strain evidence="7 9">BS3776</strain>
    </source>
</reference>
<keyword evidence="8" id="KW-1185">Reference proteome</keyword>
<reference evidence="6" key="2">
    <citation type="submission" date="2017-01" db="EMBL/GenBank/DDBJ databases">
        <authorList>
            <person name="Mah S.A."/>
            <person name="Swanson W.J."/>
            <person name="Moy G.W."/>
            <person name="Vacquier V.D."/>
        </authorList>
    </citation>
    <scope>NUCLEOTIDE SEQUENCE [LARGE SCALE GENOMIC DNA]</scope>
    <source>
        <strain evidence="6">MT1</strain>
    </source>
</reference>
<dbReference type="AlphaFoldDB" id="A0A1H0I0T8"/>
<evidence type="ECO:0000313" key="10">
    <source>
        <dbReference type="Proteomes" id="UP000460142"/>
    </source>
</evidence>
<feature type="domain" description="Choloylglycine hydrolase/NAAA C-terminal" evidence="4">
    <location>
        <begin position="25"/>
        <end position="311"/>
    </location>
</feature>
<name>A0A1H0I0T8_PSERE</name>
<evidence type="ECO:0000256" key="1">
    <source>
        <dbReference type="ARBA" id="ARBA00006625"/>
    </source>
</evidence>
<protein>
    <submittedName>
        <fullName evidence="7">Choloylglycine hydrolase</fullName>
    </submittedName>
    <submittedName>
        <fullName evidence="5">Linear amide C-N hydrolase</fullName>
    </submittedName>
</protein>
<dbReference type="InterPro" id="IPR052193">
    <property type="entry name" value="Peptidase_C59"/>
</dbReference>
<reference evidence="5 10" key="4">
    <citation type="submission" date="2019-09" db="EMBL/GenBank/DDBJ databases">
        <title>Draft genome sequences of 48 bacterial type strains from the CCUG.</title>
        <authorList>
            <person name="Tunovic T."/>
            <person name="Pineiro-Iglesias B."/>
            <person name="Unosson C."/>
            <person name="Inganas E."/>
            <person name="Ohlen M."/>
            <person name="Cardew S."/>
            <person name="Jensie-Markopoulos S."/>
            <person name="Salva-Serra F."/>
            <person name="Jaen-Luchoro D."/>
            <person name="Karlsson R."/>
            <person name="Svensson-Stadler L."/>
            <person name="Chun J."/>
            <person name="Moore E."/>
        </authorList>
    </citation>
    <scope>NUCLEOTIDE SEQUENCE [LARGE SCALE GENOMIC DNA]</scope>
    <source>
        <strain evidence="5 10">CCUG 53116</strain>
    </source>
</reference>
<dbReference type="OrthoDB" id="1265391at2"/>
<evidence type="ECO:0000313" key="6">
    <source>
        <dbReference type="EMBL" id="OLU04073.1"/>
    </source>
</evidence>
<accession>A0A1H0I0T8</accession>
<dbReference type="PANTHER" id="PTHR35527">
    <property type="entry name" value="CHOLOYLGLYCINE HYDROLASE"/>
    <property type="match status" value="1"/>
</dbReference>
<dbReference type="EMBL" id="VZPS01000004">
    <property type="protein sequence ID" value="KAB0486934.1"/>
    <property type="molecule type" value="Genomic_DNA"/>
</dbReference>
<evidence type="ECO:0000313" key="7">
    <source>
        <dbReference type="EMBL" id="SDO24994.1"/>
    </source>
</evidence>
<evidence type="ECO:0000256" key="3">
    <source>
        <dbReference type="SAM" id="SignalP"/>
    </source>
</evidence>
<dbReference type="GO" id="GO:0016787">
    <property type="term" value="F:hydrolase activity"/>
    <property type="evidence" value="ECO:0007669"/>
    <property type="project" value="UniProtKB-KW"/>
</dbReference>
<keyword evidence="3" id="KW-0732">Signal</keyword>